<keyword evidence="3" id="KW-1185">Reference proteome</keyword>
<gene>
    <name evidence="2" type="ORF">SAMN05446037_1008173</name>
</gene>
<keyword evidence="1" id="KW-0812">Transmembrane</keyword>
<evidence type="ECO:0000313" key="3">
    <source>
        <dbReference type="Proteomes" id="UP000198304"/>
    </source>
</evidence>
<evidence type="ECO:0000256" key="1">
    <source>
        <dbReference type="SAM" id="Phobius"/>
    </source>
</evidence>
<dbReference type="RefSeq" id="WP_176431317.1">
    <property type="nucleotide sequence ID" value="NZ_FZOJ01000008.1"/>
</dbReference>
<dbReference type="AlphaFoldDB" id="A0A239DX47"/>
<sequence length="57" mass="6603">MTSLIKNFRHIIITIGILLLILGTWYFFSNRQIKEAPDRADLVLYGQSIENSEDYNG</sequence>
<organism evidence="2 3">
    <name type="scientific">Anaerovirgula multivorans</name>
    <dbReference type="NCBI Taxonomy" id="312168"/>
    <lineage>
        <taxon>Bacteria</taxon>
        <taxon>Bacillati</taxon>
        <taxon>Bacillota</taxon>
        <taxon>Clostridia</taxon>
        <taxon>Peptostreptococcales</taxon>
        <taxon>Natronincolaceae</taxon>
        <taxon>Anaerovirgula</taxon>
    </lineage>
</organism>
<protein>
    <submittedName>
        <fullName evidence="2">Uncharacterized protein</fullName>
    </submittedName>
</protein>
<reference evidence="3" key="1">
    <citation type="submission" date="2017-06" db="EMBL/GenBank/DDBJ databases">
        <authorList>
            <person name="Varghese N."/>
            <person name="Submissions S."/>
        </authorList>
    </citation>
    <scope>NUCLEOTIDE SEQUENCE [LARGE SCALE GENOMIC DNA]</scope>
    <source>
        <strain evidence="3">SCA</strain>
    </source>
</reference>
<proteinExistence type="predicted"/>
<dbReference type="Proteomes" id="UP000198304">
    <property type="component" value="Unassembled WGS sequence"/>
</dbReference>
<name>A0A239DX47_9FIRM</name>
<keyword evidence="1" id="KW-1133">Transmembrane helix</keyword>
<accession>A0A239DX47</accession>
<keyword evidence="1" id="KW-0472">Membrane</keyword>
<dbReference type="EMBL" id="FZOJ01000008">
    <property type="protein sequence ID" value="SNS36731.1"/>
    <property type="molecule type" value="Genomic_DNA"/>
</dbReference>
<evidence type="ECO:0000313" key="2">
    <source>
        <dbReference type="EMBL" id="SNS36731.1"/>
    </source>
</evidence>
<feature type="transmembrane region" description="Helical" evidence="1">
    <location>
        <begin position="7"/>
        <end position="28"/>
    </location>
</feature>